<gene>
    <name evidence="3" type="ORF">HLH28_03765</name>
</gene>
<feature type="signal peptide" evidence="1">
    <location>
        <begin position="1"/>
        <end position="24"/>
    </location>
</feature>
<dbReference type="EMBL" id="JABEQM010000002">
    <property type="protein sequence ID" value="MBB2200706.1"/>
    <property type="molecule type" value="Genomic_DNA"/>
</dbReference>
<keyword evidence="1" id="KW-0732">Signal</keyword>
<evidence type="ECO:0000313" key="3">
    <source>
        <dbReference type="EMBL" id="MBB2200706.1"/>
    </source>
</evidence>
<dbReference type="AlphaFoldDB" id="A0A7W4K5G3"/>
<feature type="domain" description="F5/8 type C" evidence="2">
    <location>
        <begin position="158"/>
        <end position="276"/>
    </location>
</feature>
<dbReference type="InterPro" id="IPR008979">
    <property type="entry name" value="Galactose-bd-like_sf"/>
</dbReference>
<proteinExistence type="predicted"/>
<organism evidence="3 4">
    <name type="scientific">Gluconacetobacter tumulisoli</name>
    <dbReference type="NCBI Taxonomy" id="1286189"/>
    <lineage>
        <taxon>Bacteria</taxon>
        <taxon>Pseudomonadati</taxon>
        <taxon>Pseudomonadota</taxon>
        <taxon>Alphaproteobacteria</taxon>
        <taxon>Acetobacterales</taxon>
        <taxon>Acetobacteraceae</taxon>
        <taxon>Gluconacetobacter</taxon>
    </lineage>
</organism>
<evidence type="ECO:0000256" key="1">
    <source>
        <dbReference type="SAM" id="SignalP"/>
    </source>
</evidence>
<dbReference type="Pfam" id="PF00754">
    <property type="entry name" value="F5_F8_type_C"/>
    <property type="match status" value="1"/>
</dbReference>
<comment type="caution">
    <text evidence="3">The sequence shown here is derived from an EMBL/GenBank/DDBJ whole genome shotgun (WGS) entry which is preliminary data.</text>
</comment>
<sequence length="276" mass="27885">MVFGMKTILLILAGALALALPARAQVVGPVGHGELPSCPDSGGNHLNYVSATGVFSCGTTGGVPALANGTVLGNASGATAPAAALTPAQLTALVQPFTAGLPGAVPASGGGTAHFLRADGTWAAPPEGGGGAVGAHRYWAIGNMIATTRTQPPSMAECYLAATVGGASQIPVASTSTDSYSGAPPSDLYDGNNGTIWGSNNYSPPPFVVFDYGVPVGAAQISVTSRNDATWYVQTPQLFDLWFSDDDVTFRKLGTFNIGAFTSALQTKTIPLPTTL</sequence>
<evidence type="ECO:0000259" key="2">
    <source>
        <dbReference type="PROSITE" id="PS50022"/>
    </source>
</evidence>
<protein>
    <submittedName>
        <fullName evidence="3">Discoidin domain-containing protein</fullName>
    </submittedName>
</protein>
<name>A0A7W4K5G3_9PROT</name>
<dbReference type="SUPFAM" id="SSF49785">
    <property type="entry name" value="Galactose-binding domain-like"/>
    <property type="match status" value="1"/>
</dbReference>
<reference evidence="3 4" key="1">
    <citation type="submission" date="2020-04" db="EMBL/GenBank/DDBJ databases">
        <title>Description of novel Gluconacetobacter.</title>
        <authorList>
            <person name="Sombolestani A."/>
        </authorList>
    </citation>
    <scope>NUCLEOTIDE SEQUENCE [LARGE SCALE GENOMIC DNA]</scope>
    <source>
        <strain evidence="3 4">LMG 27802</strain>
    </source>
</reference>
<feature type="chain" id="PRO_5030702564" evidence="1">
    <location>
        <begin position="25"/>
        <end position="276"/>
    </location>
</feature>
<accession>A0A7W4K5G3</accession>
<dbReference type="Gene3D" id="2.60.120.260">
    <property type="entry name" value="Galactose-binding domain-like"/>
    <property type="match status" value="1"/>
</dbReference>
<dbReference type="PROSITE" id="PS50022">
    <property type="entry name" value="FA58C_3"/>
    <property type="match status" value="1"/>
</dbReference>
<keyword evidence="4" id="KW-1185">Reference proteome</keyword>
<dbReference type="Proteomes" id="UP000578030">
    <property type="component" value="Unassembled WGS sequence"/>
</dbReference>
<dbReference type="InterPro" id="IPR000421">
    <property type="entry name" value="FA58C"/>
</dbReference>
<evidence type="ECO:0000313" key="4">
    <source>
        <dbReference type="Proteomes" id="UP000578030"/>
    </source>
</evidence>